<proteinExistence type="inferred from homology"/>
<dbReference type="EC" id="6.1.1.22" evidence="2"/>
<dbReference type="GO" id="GO:0006421">
    <property type="term" value="P:asparaginyl-tRNA aminoacylation"/>
    <property type="evidence" value="ECO:0007669"/>
    <property type="project" value="InterPro"/>
</dbReference>
<dbReference type="AlphaFoldDB" id="A0A9P5XZA4"/>
<dbReference type="Proteomes" id="UP000807353">
    <property type="component" value="Unassembled WGS sequence"/>
</dbReference>
<accession>A0A9P5XZA4</accession>
<dbReference type="OrthoDB" id="1931232at2759"/>
<dbReference type="InterPro" id="IPR002312">
    <property type="entry name" value="Asp/Asn-tRNA-synth_IIb"/>
</dbReference>
<evidence type="ECO:0000256" key="3">
    <source>
        <dbReference type="ARBA" id="ARBA00022598"/>
    </source>
</evidence>
<evidence type="ECO:0000259" key="8">
    <source>
        <dbReference type="PROSITE" id="PS50862"/>
    </source>
</evidence>
<dbReference type="EMBL" id="MU150297">
    <property type="protein sequence ID" value="KAF9460502.1"/>
    <property type="molecule type" value="Genomic_DNA"/>
</dbReference>
<keyword evidence="7" id="KW-0030">Aminoacyl-tRNA synthetase</keyword>
<dbReference type="Pfam" id="PF00152">
    <property type="entry name" value="tRNA-synt_2"/>
    <property type="match status" value="1"/>
</dbReference>
<comment type="caution">
    <text evidence="9">The sequence shown here is derived from an EMBL/GenBank/DDBJ whole genome shotgun (WGS) entry which is preliminary data.</text>
</comment>
<dbReference type="GO" id="GO:0004816">
    <property type="term" value="F:asparagine-tRNA ligase activity"/>
    <property type="evidence" value="ECO:0007669"/>
    <property type="project" value="UniProtKB-EC"/>
</dbReference>
<dbReference type="PANTHER" id="PTHR22594:SF34">
    <property type="entry name" value="ASPARAGINE--TRNA LIGASE, MITOCHONDRIAL-RELATED"/>
    <property type="match status" value="1"/>
</dbReference>
<dbReference type="SUPFAM" id="SSF55681">
    <property type="entry name" value="Class II aaRS and biotin synthetases"/>
    <property type="match status" value="1"/>
</dbReference>
<keyword evidence="5" id="KW-0067">ATP-binding</keyword>
<dbReference type="PROSITE" id="PS50862">
    <property type="entry name" value="AA_TRNA_LIGASE_II"/>
    <property type="match status" value="1"/>
</dbReference>
<keyword evidence="10" id="KW-1185">Reference proteome</keyword>
<evidence type="ECO:0000313" key="9">
    <source>
        <dbReference type="EMBL" id="KAF9460502.1"/>
    </source>
</evidence>
<keyword evidence="4" id="KW-0547">Nucleotide-binding</keyword>
<evidence type="ECO:0000256" key="7">
    <source>
        <dbReference type="ARBA" id="ARBA00023146"/>
    </source>
</evidence>
<dbReference type="PRINTS" id="PR01042">
    <property type="entry name" value="TRNASYNTHASP"/>
</dbReference>
<organism evidence="9 10">
    <name type="scientific">Collybia nuda</name>
    <dbReference type="NCBI Taxonomy" id="64659"/>
    <lineage>
        <taxon>Eukaryota</taxon>
        <taxon>Fungi</taxon>
        <taxon>Dikarya</taxon>
        <taxon>Basidiomycota</taxon>
        <taxon>Agaricomycotina</taxon>
        <taxon>Agaricomycetes</taxon>
        <taxon>Agaricomycetidae</taxon>
        <taxon>Agaricales</taxon>
        <taxon>Tricholomatineae</taxon>
        <taxon>Clitocybaceae</taxon>
        <taxon>Collybia</taxon>
    </lineage>
</organism>
<dbReference type="PANTHER" id="PTHR22594">
    <property type="entry name" value="ASPARTYL/LYSYL-TRNA SYNTHETASE"/>
    <property type="match status" value="1"/>
</dbReference>
<sequence length="407" mass="45558">MEAASGNNMGKGKVELLGKCDPETYPIQKKALSNEYLRDHVHLRARTDTIASMIRLRNGLRKNIGAFFEKQGFIYADTPIITGNDAEGAGEAFEIAKIAREHPAWQADPSSSKDSQSIAPTDFFSRPAYLTVSHQLHLEALATALSRVYTLAPCFRAEPSLTGRHLAEFWMMEAEWVVNAAETQGGDGKQVADVCGFVEGCLRDVVGEFVVGKSSDMDVLWKDGNELKRRSLDEAFGSLTPWTRMSYSSAIRYLEEHNSSTTTSQKFKYEPKWGWPLQSEHERWIAEKLIGGPVFITDYPSAIKPFYMRVNDEGTTVACFDLIVPHVGELVGGSVREERAEILDEWANVGAETNAEEYKWYLDLRRYGGAPHVGFGMGFERLVSWVGGIDNIRECVPMPRWAGRMLL</sequence>
<dbReference type="GO" id="GO:0005739">
    <property type="term" value="C:mitochondrion"/>
    <property type="evidence" value="ECO:0007669"/>
    <property type="project" value="TreeGrafter"/>
</dbReference>
<evidence type="ECO:0000256" key="6">
    <source>
        <dbReference type="ARBA" id="ARBA00022917"/>
    </source>
</evidence>
<dbReference type="NCBIfam" id="TIGR00457">
    <property type="entry name" value="asnS"/>
    <property type="match status" value="1"/>
</dbReference>
<gene>
    <name evidence="9" type="ORF">BDZ94DRAFT_1265734</name>
</gene>
<evidence type="ECO:0000256" key="2">
    <source>
        <dbReference type="ARBA" id="ARBA00012816"/>
    </source>
</evidence>
<dbReference type="Gene3D" id="3.30.930.10">
    <property type="entry name" value="Bira Bifunctional Protein, Domain 2"/>
    <property type="match status" value="1"/>
</dbReference>
<reference evidence="9" key="1">
    <citation type="submission" date="2020-11" db="EMBL/GenBank/DDBJ databases">
        <authorList>
            <consortium name="DOE Joint Genome Institute"/>
            <person name="Ahrendt S."/>
            <person name="Riley R."/>
            <person name="Andreopoulos W."/>
            <person name="Labutti K."/>
            <person name="Pangilinan J."/>
            <person name="Ruiz-Duenas F.J."/>
            <person name="Barrasa J.M."/>
            <person name="Sanchez-Garcia M."/>
            <person name="Camarero S."/>
            <person name="Miyauchi S."/>
            <person name="Serrano A."/>
            <person name="Linde D."/>
            <person name="Babiker R."/>
            <person name="Drula E."/>
            <person name="Ayuso-Fernandez I."/>
            <person name="Pacheco R."/>
            <person name="Padilla G."/>
            <person name="Ferreira P."/>
            <person name="Barriuso J."/>
            <person name="Kellner H."/>
            <person name="Castanera R."/>
            <person name="Alfaro M."/>
            <person name="Ramirez L."/>
            <person name="Pisabarro A.G."/>
            <person name="Kuo A."/>
            <person name="Tritt A."/>
            <person name="Lipzen A."/>
            <person name="He G."/>
            <person name="Yan M."/>
            <person name="Ng V."/>
            <person name="Cullen D."/>
            <person name="Martin F."/>
            <person name="Rosso M.-N."/>
            <person name="Henrissat B."/>
            <person name="Hibbett D."/>
            <person name="Martinez A.T."/>
            <person name="Grigoriev I.V."/>
        </authorList>
    </citation>
    <scope>NUCLEOTIDE SEQUENCE</scope>
    <source>
        <strain evidence="9">CBS 247.69</strain>
    </source>
</reference>
<evidence type="ECO:0000256" key="1">
    <source>
        <dbReference type="ARBA" id="ARBA00008226"/>
    </source>
</evidence>
<dbReference type="InterPro" id="IPR006195">
    <property type="entry name" value="aa-tRNA-synth_II"/>
</dbReference>
<feature type="domain" description="Aminoacyl-transfer RNA synthetases class-II family profile" evidence="8">
    <location>
        <begin position="54"/>
        <end position="397"/>
    </location>
</feature>
<dbReference type="GO" id="GO:0005524">
    <property type="term" value="F:ATP binding"/>
    <property type="evidence" value="ECO:0007669"/>
    <property type="project" value="UniProtKB-KW"/>
</dbReference>
<evidence type="ECO:0000313" key="10">
    <source>
        <dbReference type="Proteomes" id="UP000807353"/>
    </source>
</evidence>
<comment type="similarity">
    <text evidence="1">Belongs to the class-II aminoacyl-tRNA synthetase family.</text>
</comment>
<name>A0A9P5XZA4_9AGAR</name>
<keyword evidence="3" id="KW-0436">Ligase</keyword>
<dbReference type="InterPro" id="IPR045864">
    <property type="entry name" value="aa-tRNA-synth_II/BPL/LPL"/>
</dbReference>
<dbReference type="InterPro" id="IPR004522">
    <property type="entry name" value="Asn-tRNA-ligase"/>
</dbReference>
<protein>
    <recommendedName>
        <fullName evidence="2">asparagine--tRNA ligase</fullName>
        <ecNumber evidence="2">6.1.1.22</ecNumber>
    </recommendedName>
</protein>
<evidence type="ECO:0000256" key="5">
    <source>
        <dbReference type="ARBA" id="ARBA00022840"/>
    </source>
</evidence>
<dbReference type="InterPro" id="IPR004364">
    <property type="entry name" value="Aa-tRNA-synt_II"/>
</dbReference>
<evidence type="ECO:0000256" key="4">
    <source>
        <dbReference type="ARBA" id="ARBA00022741"/>
    </source>
</evidence>
<keyword evidence="6" id="KW-0648">Protein biosynthesis</keyword>